<dbReference type="STRING" id="504486.SAMN05660703_1073"/>
<dbReference type="EMBL" id="FWXO01000001">
    <property type="protein sequence ID" value="SMC42626.1"/>
    <property type="molecule type" value="Genomic_DNA"/>
</dbReference>
<dbReference type="Proteomes" id="UP000192360">
    <property type="component" value="Unassembled WGS sequence"/>
</dbReference>
<organism evidence="2 3">
    <name type="scientific">Cellulophaga tyrosinoxydans</name>
    <dbReference type="NCBI Taxonomy" id="504486"/>
    <lineage>
        <taxon>Bacteria</taxon>
        <taxon>Pseudomonadati</taxon>
        <taxon>Bacteroidota</taxon>
        <taxon>Flavobacteriia</taxon>
        <taxon>Flavobacteriales</taxon>
        <taxon>Flavobacteriaceae</taxon>
        <taxon>Cellulophaga</taxon>
    </lineage>
</organism>
<protein>
    <submittedName>
        <fullName evidence="2">Uncharacterized protein</fullName>
    </submittedName>
</protein>
<keyword evidence="1" id="KW-0732">Signal</keyword>
<sequence>MLKIFKINSSLMILLILFSCCKSFSQKDTEEQVIGNFLLDLYDKNISAEKVVDKYLIFSVQKNPGGVIGRDVAIQHILNIRLNKKDTQNWLMPTNNISNLKIENIVDYKSHEILDKQLFFTYSNDSLKKDIYILLNEEKNEILQYFLIKDNKIRAFSLFVKTNDASFFTYD</sequence>
<evidence type="ECO:0000256" key="1">
    <source>
        <dbReference type="SAM" id="SignalP"/>
    </source>
</evidence>
<feature type="signal peptide" evidence="1">
    <location>
        <begin position="1"/>
        <end position="24"/>
    </location>
</feature>
<proteinExistence type="predicted"/>
<evidence type="ECO:0000313" key="3">
    <source>
        <dbReference type="Proteomes" id="UP000192360"/>
    </source>
</evidence>
<dbReference type="RefSeq" id="WP_143312473.1">
    <property type="nucleotide sequence ID" value="NZ_FWXO01000001.1"/>
</dbReference>
<feature type="chain" id="PRO_5012619281" evidence="1">
    <location>
        <begin position="25"/>
        <end position="171"/>
    </location>
</feature>
<gene>
    <name evidence="2" type="ORF">SAMN05660703_1073</name>
</gene>
<dbReference type="AlphaFoldDB" id="A0A1W1Z2L2"/>
<keyword evidence="3" id="KW-1185">Reference proteome</keyword>
<evidence type="ECO:0000313" key="2">
    <source>
        <dbReference type="EMBL" id="SMC42626.1"/>
    </source>
</evidence>
<name>A0A1W1Z2L2_9FLAO</name>
<reference evidence="2 3" key="1">
    <citation type="submission" date="2017-04" db="EMBL/GenBank/DDBJ databases">
        <authorList>
            <person name="Afonso C.L."/>
            <person name="Miller P.J."/>
            <person name="Scott M.A."/>
            <person name="Spackman E."/>
            <person name="Goraichik I."/>
            <person name="Dimitrov K.M."/>
            <person name="Suarez D.L."/>
            <person name="Swayne D.E."/>
        </authorList>
    </citation>
    <scope>NUCLEOTIDE SEQUENCE [LARGE SCALE GENOMIC DNA]</scope>
    <source>
        <strain evidence="2 3">DSM 21164</strain>
    </source>
</reference>
<dbReference type="PROSITE" id="PS51257">
    <property type="entry name" value="PROKAR_LIPOPROTEIN"/>
    <property type="match status" value="1"/>
</dbReference>
<accession>A0A1W1Z2L2</accession>